<dbReference type="InterPro" id="IPR042226">
    <property type="entry name" value="eFR1_2_sf"/>
</dbReference>
<dbReference type="GO" id="GO:0051301">
    <property type="term" value="P:cell division"/>
    <property type="evidence" value="ECO:0007669"/>
    <property type="project" value="UniProtKB-KW"/>
</dbReference>
<evidence type="ECO:0000256" key="4">
    <source>
        <dbReference type="ARBA" id="ARBA00022490"/>
    </source>
</evidence>
<dbReference type="Gene3D" id="2.30.30.870">
    <property type="entry name" value="Pelota, domain A"/>
    <property type="match status" value="1"/>
</dbReference>
<dbReference type="InterPro" id="IPR005141">
    <property type="entry name" value="eRF1_2"/>
</dbReference>
<evidence type="ECO:0000256" key="3">
    <source>
        <dbReference type="ARBA" id="ARBA00009504"/>
    </source>
</evidence>
<comment type="function">
    <text evidence="10">Component of the Dom34-Hbs1 complex, a complex that recognizes stalled ribosomes and triggers the No-Go Decay (NGD) pathway (PubMed:20890290). In the Dom34-Hbs1 complex, dom34 recognizes ribosomes stalled at the 3' end of an mRNA and engages stalled ribosomes by destabilizing mRNA in the mRNA channel. Following ribosome-binding, the Dom34-Hbs1 complex promotes the disassembly of stalled ribosomes, followed by degradation of damaged mRNAs as part of the NGD pathway.</text>
</comment>
<organism evidence="12 13">
    <name type="scientific">Zygosaccharomyces mellis</name>
    <dbReference type="NCBI Taxonomy" id="42258"/>
    <lineage>
        <taxon>Eukaryota</taxon>
        <taxon>Fungi</taxon>
        <taxon>Dikarya</taxon>
        <taxon>Ascomycota</taxon>
        <taxon>Saccharomycotina</taxon>
        <taxon>Saccharomycetes</taxon>
        <taxon>Saccharomycetales</taxon>
        <taxon>Saccharomycetaceae</taxon>
        <taxon>Zygosaccharomyces</taxon>
    </lineage>
</organism>
<dbReference type="InterPro" id="IPR005140">
    <property type="entry name" value="eRF1_Pelota-like_N"/>
</dbReference>
<comment type="similarity">
    <text evidence="3 10">Belongs to the eukaryotic release factor 1 family. Pelota subfamily.</text>
</comment>
<evidence type="ECO:0000256" key="6">
    <source>
        <dbReference type="ARBA" id="ARBA00022723"/>
    </source>
</evidence>
<dbReference type="GO" id="GO:0006412">
    <property type="term" value="P:translation"/>
    <property type="evidence" value="ECO:0007669"/>
    <property type="project" value="UniProtKB-ARBA"/>
</dbReference>
<dbReference type="InterPro" id="IPR038069">
    <property type="entry name" value="Pelota/DOM34_N"/>
</dbReference>
<dbReference type="Gene3D" id="3.30.1330.30">
    <property type="match status" value="1"/>
</dbReference>
<evidence type="ECO:0000256" key="1">
    <source>
        <dbReference type="ARBA" id="ARBA00001968"/>
    </source>
</evidence>
<dbReference type="InterPro" id="IPR005142">
    <property type="entry name" value="eRF1_3"/>
</dbReference>
<dbReference type="SMART" id="SM01194">
    <property type="entry name" value="eRF1_1"/>
    <property type="match status" value="1"/>
</dbReference>
<evidence type="ECO:0000256" key="9">
    <source>
        <dbReference type="ARBA" id="ARBA00023306"/>
    </source>
</evidence>
<dbReference type="GO" id="GO:0070966">
    <property type="term" value="P:nuclear-transcribed mRNA catabolic process, no-go decay"/>
    <property type="evidence" value="ECO:0007669"/>
    <property type="project" value="InterPro"/>
</dbReference>
<evidence type="ECO:0000256" key="10">
    <source>
        <dbReference type="RuleBase" id="RU362019"/>
    </source>
</evidence>
<comment type="cofactor">
    <cofactor evidence="1 10">
        <name>a divalent metal cation</name>
        <dbReference type="ChEBI" id="CHEBI:60240"/>
    </cofactor>
</comment>
<evidence type="ECO:0000256" key="7">
    <source>
        <dbReference type="ARBA" id="ARBA00022776"/>
    </source>
</evidence>
<keyword evidence="8" id="KW-0469">Meiosis</keyword>
<dbReference type="NCBIfam" id="TIGR00111">
    <property type="entry name" value="pelota"/>
    <property type="match status" value="1"/>
</dbReference>
<evidence type="ECO:0000256" key="8">
    <source>
        <dbReference type="ARBA" id="ARBA00023254"/>
    </source>
</evidence>
<protein>
    <recommendedName>
        <fullName evidence="10">Protein DOM34 homolog</fullName>
    </recommendedName>
</protein>
<dbReference type="GO" id="GO:1990533">
    <property type="term" value="C:Dom34-Hbs1 complex"/>
    <property type="evidence" value="ECO:0007669"/>
    <property type="project" value="UniProtKB-ARBA"/>
</dbReference>
<dbReference type="PANTHER" id="PTHR10853:SF0">
    <property type="entry name" value="PROTEIN PELOTA HOMOLOG"/>
    <property type="match status" value="1"/>
</dbReference>
<dbReference type="SUPFAM" id="SSF159065">
    <property type="entry name" value="Dom34/Pelota N-terminal domain-like"/>
    <property type="match status" value="1"/>
</dbReference>
<dbReference type="Pfam" id="PF26356">
    <property type="entry name" value="Pelota_N"/>
    <property type="match status" value="1"/>
</dbReference>
<dbReference type="SUPFAM" id="SSF53137">
    <property type="entry name" value="Translational machinery components"/>
    <property type="match status" value="1"/>
</dbReference>
<gene>
    <name evidence="12" type="primary">DOM34</name>
    <name evidence="12" type="ORF">ZYGM_003568</name>
</gene>
<keyword evidence="6 10" id="KW-0479">Metal-binding</keyword>
<sequence>MKLLKEVRPSNNSAEVHITLIPQEKEDLFTVHQLIGRGDELIFKRKVTSSGKDDANKKKQQELKRLRIVVESEEFDMKEESLRYKGKTVRDDDVPDKGDYPVGVFFSTNINYTYPITIIKYDFNAYHKKLLKEATQPASRADTAAVVLQEGLAHICVLTASSTILKQKVEYTLPKKKRATDVAKFDEKTQKFYKAIYESIKRNFDFEKLKMIILCSPGFYAKTLFDKIIQYAQEEQNKILINNKGKFLVAHSSTGYIQGITEVLKNPSYASKLQDTKFSQEVLIIDQFLQHLNEDDFKAWYGEAEVTKAVDLGAVNILLITDTLMRSDDIEQRKKSLALAQQVEKLGGKVAVFSELHNSGEELNRLTGIACILNYAIPDLDEDLQDEEDEEVDDDE</sequence>
<dbReference type="OrthoDB" id="10249111at2759"/>
<dbReference type="Pfam" id="PF03464">
    <property type="entry name" value="eRF1_2"/>
    <property type="match status" value="1"/>
</dbReference>
<dbReference type="GO" id="GO:0051321">
    <property type="term" value="P:meiotic cell cycle"/>
    <property type="evidence" value="ECO:0007669"/>
    <property type="project" value="UniProtKB-KW"/>
</dbReference>
<evidence type="ECO:0000313" key="13">
    <source>
        <dbReference type="Proteomes" id="UP000301737"/>
    </source>
</evidence>
<keyword evidence="4 10" id="KW-0963">Cytoplasm</keyword>
<dbReference type="Proteomes" id="UP000301737">
    <property type="component" value="Unassembled WGS sequence"/>
</dbReference>
<keyword evidence="7" id="KW-0498">Mitosis</keyword>
<dbReference type="GO" id="GO:0071025">
    <property type="term" value="P:RNA surveillance"/>
    <property type="evidence" value="ECO:0007669"/>
    <property type="project" value="InterPro"/>
</dbReference>
<keyword evidence="5" id="KW-0132">Cell division</keyword>
<feature type="domain" description="eRF1/Pelota-like N-terminal" evidence="11">
    <location>
        <begin position="1"/>
        <end position="136"/>
    </location>
</feature>
<dbReference type="FunFam" id="3.30.1330.30:FF:000008">
    <property type="entry name" value="Protein pelota homolog"/>
    <property type="match status" value="1"/>
</dbReference>
<dbReference type="EMBL" id="BIMX01000009">
    <property type="protein sequence ID" value="GCE99347.1"/>
    <property type="molecule type" value="Genomic_DNA"/>
</dbReference>
<evidence type="ECO:0000259" key="11">
    <source>
        <dbReference type="SMART" id="SM01194"/>
    </source>
</evidence>
<dbReference type="GO" id="GO:0046872">
    <property type="term" value="F:metal ion binding"/>
    <property type="evidence" value="ECO:0007669"/>
    <property type="project" value="UniProtKB-KW"/>
</dbReference>
<comment type="subcellular location">
    <subcellularLocation>
        <location evidence="2 10">Cytoplasm</location>
    </subcellularLocation>
</comment>
<name>A0A4C2E522_9SACH</name>
<keyword evidence="13" id="KW-1185">Reference proteome</keyword>
<dbReference type="GO" id="GO:0070481">
    <property type="term" value="P:nuclear-transcribed mRNA catabolic process, non-stop decay"/>
    <property type="evidence" value="ECO:0007669"/>
    <property type="project" value="InterPro"/>
</dbReference>
<dbReference type="FunFam" id="3.30.420.60:FF:000004">
    <property type="entry name" value="Protein DOM34 homolog"/>
    <property type="match status" value="1"/>
</dbReference>
<comment type="caution">
    <text evidence="12">The sequence shown here is derived from an EMBL/GenBank/DDBJ whole genome shotgun (WGS) entry which is preliminary data.</text>
</comment>
<accession>A0A4C2E522</accession>
<dbReference type="GO" id="GO:0032790">
    <property type="term" value="P:ribosome disassembly"/>
    <property type="evidence" value="ECO:0007669"/>
    <property type="project" value="TreeGrafter"/>
</dbReference>
<dbReference type="Gene3D" id="3.30.420.60">
    <property type="entry name" value="eRF1 domain 2"/>
    <property type="match status" value="1"/>
</dbReference>
<dbReference type="GO" id="GO:0005737">
    <property type="term" value="C:cytoplasm"/>
    <property type="evidence" value="ECO:0007669"/>
    <property type="project" value="UniProtKB-SubCell"/>
</dbReference>
<proteinExistence type="inferred from homology"/>
<dbReference type="AlphaFoldDB" id="A0A4C2E522"/>
<evidence type="ECO:0000256" key="2">
    <source>
        <dbReference type="ARBA" id="ARBA00004496"/>
    </source>
</evidence>
<dbReference type="InterPro" id="IPR029064">
    <property type="entry name" value="Ribosomal_eL30-like_sf"/>
</dbReference>
<dbReference type="InterPro" id="IPR004405">
    <property type="entry name" value="TF_pelota"/>
</dbReference>
<dbReference type="GO" id="GO:0070651">
    <property type="term" value="P:nonfunctional rRNA decay"/>
    <property type="evidence" value="ECO:0007669"/>
    <property type="project" value="TreeGrafter"/>
</dbReference>
<dbReference type="Pfam" id="PF03465">
    <property type="entry name" value="eRF1_3"/>
    <property type="match status" value="1"/>
</dbReference>
<dbReference type="SUPFAM" id="SSF55315">
    <property type="entry name" value="L30e-like"/>
    <property type="match status" value="1"/>
</dbReference>
<evidence type="ECO:0000256" key="5">
    <source>
        <dbReference type="ARBA" id="ARBA00022618"/>
    </source>
</evidence>
<keyword evidence="9" id="KW-0131">Cell cycle</keyword>
<dbReference type="InterPro" id="IPR058547">
    <property type="entry name" value="Pelota_N"/>
</dbReference>
<evidence type="ECO:0000313" key="12">
    <source>
        <dbReference type="EMBL" id="GCE99347.1"/>
    </source>
</evidence>
<reference evidence="12 13" key="1">
    <citation type="submission" date="2019-01" db="EMBL/GenBank/DDBJ databases">
        <title>Draft Genome Sequencing of Zygosaccharomyces mellis Ca-7.</title>
        <authorList>
            <person name="Shiwa Y."/>
            <person name="Kanesaki Y."/>
            <person name="Ishige T."/>
            <person name="Mura K."/>
            <person name="Hori T."/>
            <person name="Tamura T."/>
        </authorList>
    </citation>
    <scope>NUCLEOTIDE SEQUENCE [LARGE SCALE GENOMIC DNA]</scope>
    <source>
        <strain evidence="12 13">Ca-7</strain>
    </source>
</reference>
<dbReference type="PANTHER" id="PTHR10853">
    <property type="entry name" value="PELOTA"/>
    <property type="match status" value="1"/>
</dbReference>